<evidence type="ECO:0000256" key="4">
    <source>
        <dbReference type="ARBA" id="ARBA00022840"/>
    </source>
</evidence>
<protein>
    <submittedName>
        <fullName evidence="12">Superfamily II DNA and RNA helicase</fullName>
    </submittedName>
</protein>
<feature type="compositionally biased region" description="Basic residues" evidence="8">
    <location>
        <begin position="389"/>
        <end position="398"/>
    </location>
</feature>
<feature type="region of interest" description="Disordered" evidence="8">
    <location>
        <begin position="370"/>
        <end position="413"/>
    </location>
</feature>
<dbReference type="PROSITE" id="PS51194">
    <property type="entry name" value="HELICASE_CTER"/>
    <property type="match status" value="1"/>
</dbReference>
<dbReference type="InterPro" id="IPR000629">
    <property type="entry name" value="RNA-helicase_DEAD-box_CS"/>
</dbReference>
<dbReference type="AlphaFoldDB" id="A0A1G6DJY3"/>
<dbReference type="SMART" id="SM00490">
    <property type="entry name" value="HELICc"/>
    <property type="match status" value="1"/>
</dbReference>
<accession>A0A1G6DJY3</accession>
<evidence type="ECO:0000256" key="1">
    <source>
        <dbReference type="ARBA" id="ARBA00022741"/>
    </source>
</evidence>
<dbReference type="GO" id="GO:0005524">
    <property type="term" value="F:ATP binding"/>
    <property type="evidence" value="ECO:0007669"/>
    <property type="project" value="UniProtKB-KW"/>
</dbReference>
<dbReference type="GO" id="GO:0003724">
    <property type="term" value="F:RNA helicase activity"/>
    <property type="evidence" value="ECO:0007669"/>
    <property type="project" value="InterPro"/>
</dbReference>
<dbReference type="InterPro" id="IPR001650">
    <property type="entry name" value="Helicase_C-like"/>
</dbReference>
<dbReference type="SUPFAM" id="SSF52540">
    <property type="entry name" value="P-loop containing nucleoside triphosphate hydrolases"/>
    <property type="match status" value="1"/>
</dbReference>
<keyword evidence="2 7" id="KW-0378">Hydrolase</keyword>
<evidence type="ECO:0000256" key="6">
    <source>
        <dbReference type="PROSITE-ProRule" id="PRU00552"/>
    </source>
</evidence>
<feature type="short sequence motif" description="Q motif" evidence="6">
    <location>
        <begin position="1"/>
        <end position="29"/>
    </location>
</feature>
<dbReference type="EMBL" id="FMXO01000012">
    <property type="protein sequence ID" value="SDB45448.1"/>
    <property type="molecule type" value="Genomic_DNA"/>
</dbReference>
<dbReference type="InterPro" id="IPR027417">
    <property type="entry name" value="P-loop_NTPase"/>
</dbReference>
<feature type="domain" description="Helicase C-terminal" evidence="10">
    <location>
        <begin position="231"/>
        <end position="375"/>
    </location>
</feature>
<feature type="domain" description="DEAD-box RNA helicase Q" evidence="11">
    <location>
        <begin position="1"/>
        <end position="29"/>
    </location>
</feature>
<dbReference type="PANTHER" id="PTHR47959">
    <property type="entry name" value="ATP-DEPENDENT RNA HELICASE RHLE-RELATED"/>
    <property type="match status" value="1"/>
</dbReference>
<dbReference type="RefSeq" id="WP_092121469.1">
    <property type="nucleotide sequence ID" value="NZ_FMXO01000012.1"/>
</dbReference>
<dbReference type="PROSITE" id="PS51192">
    <property type="entry name" value="HELICASE_ATP_BIND_1"/>
    <property type="match status" value="1"/>
</dbReference>
<dbReference type="InterPro" id="IPR014014">
    <property type="entry name" value="RNA_helicase_DEAD_Q_motif"/>
</dbReference>
<evidence type="ECO:0000313" key="12">
    <source>
        <dbReference type="EMBL" id="SDB45448.1"/>
    </source>
</evidence>
<evidence type="ECO:0000256" key="2">
    <source>
        <dbReference type="ARBA" id="ARBA00022801"/>
    </source>
</evidence>
<evidence type="ECO:0000313" key="13">
    <source>
        <dbReference type="Proteomes" id="UP000198771"/>
    </source>
</evidence>
<keyword evidence="4 7" id="KW-0067">ATP-binding</keyword>
<dbReference type="GO" id="GO:0003676">
    <property type="term" value="F:nucleic acid binding"/>
    <property type="evidence" value="ECO:0007669"/>
    <property type="project" value="InterPro"/>
</dbReference>
<dbReference type="CDD" id="cd18787">
    <property type="entry name" value="SF2_C_DEAD"/>
    <property type="match status" value="1"/>
</dbReference>
<keyword evidence="13" id="KW-1185">Reference proteome</keyword>
<evidence type="ECO:0000259" key="11">
    <source>
        <dbReference type="PROSITE" id="PS51195"/>
    </source>
</evidence>
<evidence type="ECO:0000259" key="9">
    <source>
        <dbReference type="PROSITE" id="PS51192"/>
    </source>
</evidence>
<sequence length="413" mass="46006">MNFDSFALDKRIMAGVSRAGYLVPTPIQEQAIPSLLEGRDVLGLAQTGTGKTAAFALPILQKLLNLDAPKRGPLRVLVLAPTRELALQIHENFVELGGETGLRSAAVFGGVGQTPQVKNLRQATIMVACPGRLLDLMNQGLADLSQVDTLVLDEADRMLDMGFAPDIRRIVSRLPRQRQTMLFSATMPEEIRKLTREYLQNPVEVKAETIGQEPAISQAFYPVPAHLKAQLLEELLRTTEHETMLIFTRTKHRAKSLAKKLENKGWAATFLQGNMSQNRRQEAMAGLRSGKYKIMVATDIASRGIDCLRISHVINFDIPDTTESYTHRIGRTGRAQQTGEALSLICRDDDEQVRAIERRFGGRIERRTLEGFDYNAPGQAEPERERVQHRPRTNRPTRGRAGASRGRAENRAG</sequence>
<dbReference type="SMART" id="SM00487">
    <property type="entry name" value="DEXDc"/>
    <property type="match status" value="1"/>
</dbReference>
<dbReference type="InterPro" id="IPR050079">
    <property type="entry name" value="DEAD_box_RNA_helicase"/>
</dbReference>
<dbReference type="GO" id="GO:0016787">
    <property type="term" value="F:hydrolase activity"/>
    <property type="evidence" value="ECO:0007669"/>
    <property type="project" value="UniProtKB-KW"/>
</dbReference>
<keyword evidence="3 7" id="KW-0347">Helicase</keyword>
<dbReference type="Gene3D" id="3.40.50.300">
    <property type="entry name" value="P-loop containing nucleotide triphosphate hydrolases"/>
    <property type="match status" value="2"/>
</dbReference>
<dbReference type="Proteomes" id="UP000198771">
    <property type="component" value="Unassembled WGS sequence"/>
</dbReference>
<reference evidence="12 13" key="1">
    <citation type="submission" date="2016-10" db="EMBL/GenBank/DDBJ databases">
        <authorList>
            <person name="de Groot N.N."/>
        </authorList>
    </citation>
    <scope>NUCLEOTIDE SEQUENCE [LARGE SCALE GENOMIC DNA]</scope>
    <source>
        <strain evidence="12 13">ASO4-2</strain>
    </source>
</reference>
<gene>
    <name evidence="12" type="ORF">SAMN05660653_02214</name>
</gene>
<dbReference type="STRING" id="617002.SAMN05660653_02214"/>
<dbReference type="PROSITE" id="PS51195">
    <property type="entry name" value="Q_MOTIF"/>
    <property type="match status" value="1"/>
</dbReference>
<dbReference type="Pfam" id="PF00270">
    <property type="entry name" value="DEAD"/>
    <property type="match status" value="1"/>
</dbReference>
<evidence type="ECO:0000256" key="8">
    <source>
        <dbReference type="SAM" id="MobiDB-lite"/>
    </source>
</evidence>
<name>A0A1G6DJY3_9BACT</name>
<evidence type="ECO:0000256" key="5">
    <source>
        <dbReference type="ARBA" id="ARBA00038437"/>
    </source>
</evidence>
<dbReference type="PROSITE" id="PS00039">
    <property type="entry name" value="DEAD_ATP_HELICASE"/>
    <property type="match status" value="1"/>
</dbReference>
<keyword evidence="1 7" id="KW-0547">Nucleotide-binding</keyword>
<dbReference type="InterPro" id="IPR044742">
    <property type="entry name" value="DEAD/DEAH_RhlB"/>
</dbReference>
<feature type="domain" description="Helicase ATP-binding" evidence="9">
    <location>
        <begin position="32"/>
        <end position="205"/>
    </location>
</feature>
<dbReference type="InterPro" id="IPR011545">
    <property type="entry name" value="DEAD/DEAH_box_helicase_dom"/>
</dbReference>
<dbReference type="InterPro" id="IPR014001">
    <property type="entry name" value="Helicase_ATP-bd"/>
</dbReference>
<dbReference type="GO" id="GO:0005829">
    <property type="term" value="C:cytosol"/>
    <property type="evidence" value="ECO:0007669"/>
    <property type="project" value="TreeGrafter"/>
</dbReference>
<dbReference type="Pfam" id="PF00271">
    <property type="entry name" value="Helicase_C"/>
    <property type="match status" value="1"/>
</dbReference>
<dbReference type="OrthoDB" id="9805696at2"/>
<dbReference type="PANTHER" id="PTHR47959:SF13">
    <property type="entry name" value="ATP-DEPENDENT RNA HELICASE RHLE"/>
    <property type="match status" value="1"/>
</dbReference>
<dbReference type="CDD" id="cd00268">
    <property type="entry name" value="DEADc"/>
    <property type="match status" value="1"/>
</dbReference>
<evidence type="ECO:0000256" key="7">
    <source>
        <dbReference type="RuleBase" id="RU000492"/>
    </source>
</evidence>
<organism evidence="12 13">
    <name type="scientific">Desulfonatronum thiosulfatophilum</name>
    <dbReference type="NCBI Taxonomy" id="617002"/>
    <lineage>
        <taxon>Bacteria</taxon>
        <taxon>Pseudomonadati</taxon>
        <taxon>Thermodesulfobacteriota</taxon>
        <taxon>Desulfovibrionia</taxon>
        <taxon>Desulfovibrionales</taxon>
        <taxon>Desulfonatronaceae</taxon>
        <taxon>Desulfonatronum</taxon>
    </lineage>
</organism>
<comment type="similarity">
    <text evidence="5 7">Belongs to the DEAD box helicase family.</text>
</comment>
<proteinExistence type="inferred from homology"/>
<evidence type="ECO:0000256" key="3">
    <source>
        <dbReference type="ARBA" id="ARBA00022806"/>
    </source>
</evidence>
<evidence type="ECO:0000259" key="10">
    <source>
        <dbReference type="PROSITE" id="PS51194"/>
    </source>
</evidence>